<evidence type="ECO:0000313" key="1">
    <source>
        <dbReference type="EMBL" id="CEG39880.1"/>
    </source>
</evidence>
<reference evidence="2" key="1">
    <citation type="submission" date="2014-09" db="EMBL/GenBank/DDBJ databases">
        <authorList>
            <person name="Sharma Rahul"/>
            <person name="Thines Marco"/>
        </authorList>
    </citation>
    <scope>NUCLEOTIDE SEQUENCE [LARGE SCALE GENOMIC DNA]</scope>
</reference>
<dbReference type="Proteomes" id="UP000054928">
    <property type="component" value="Unassembled WGS sequence"/>
</dbReference>
<protein>
    <submittedName>
        <fullName evidence="1">Uncharacterized protein</fullName>
    </submittedName>
</protein>
<sequence length="69" mass="7712">MIQQQEPTVFPLSTTGLILLYESHWKLAGAMVASLFLGKLVVGTIQREAYRHCGYLGELTFHFTIARTG</sequence>
<keyword evidence="2" id="KW-1185">Reference proteome</keyword>
<evidence type="ECO:0000313" key="2">
    <source>
        <dbReference type="Proteomes" id="UP000054928"/>
    </source>
</evidence>
<organism evidence="1 2">
    <name type="scientific">Plasmopara halstedii</name>
    <name type="common">Downy mildew of sunflower</name>
    <dbReference type="NCBI Taxonomy" id="4781"/>
    <lineage>
        <taxon>Eukaryota</taxon>
        <taxon>Sar</taxon>
        <taxon>Stramenopiles</taxon>
        <taxon>Oomycota</taxon>
        <taxon>Peronosporomycetes</taxon>
        <taxon>Peronosporales</taxon>
        <taxon>Peronosporaceae</taxon>
        <taxon>Plasmopara</taxon>
    </lineage>
</organism>
<dbReference type="RefSeq" id="XP_024576249.1">
    <property type="nucleotide sequence ID" value="XM_024725476.1"/>
</dbReference>
<name>A0A0P1AHC2_PLAHL</name>
<accession>A0A0P1AHC2</accession>
<proteinExistence type="predicted"/>
<dbReference type="GeneID" id="36405163"/>
<dbReference type="AlphaFoldDB" id="A0A0P1AHC2"/>
<dbReference type="EMBL" id="CCYD01000442">
    <property type="protein sequence ID" value="CEG39880.1"/>
    <property type="molecule type" value="Genomic_DNA"/>
</dbReference>